<dbReference type="PANTHER" id="PTHR11860:SF87">
    <property type="entry name" value="CMRF35-LIKE MOLECULE 8"/>
    <property type="match status" value="1"/>
</dbReference>
<protein>
    <recommendedName>
        <fullName evidence="5">Ig-like domain-containing protein</fullName>
    </recommendedName>
</protein>
<gene>
    <name evidence="6" type="ORF">AALO_G00010380</name>
</gene>
<dbReference type="PROSITE" id="PS50835">
    <property type="entry name" value="IG_LIKE"/>
    <property type="match status" value="1"/>
</dbReference>
<dbReference type="Pfam" id="PF07686">
    <property type="entry name" value="V-set"/>
    <property type="match status" value="2"/>
</dbReference>
<name>A0AAV6HKH6_9TELE</name>
<dbReference type="InterPro" id="IPR003599">
    <property type="entry name" value="Ig_sub"/>
</dbReference>
<dbReference type="GO" id="GO:0005886">
    <property type="term" value="C:plasma membrane"/>
    <property type="evidence" value="ECO:0007669"/>
    <property type="project" value="TreeGrafter"/>
</dbReference>
<reference evidence="6 7" key="1">
    <citation type="submission" date="2020-10" db="EMBL/GenBank/DDBJ databases">
        <title>Chromosome-scale genome assembly of the Allis shad, Alosa alosa.</title>
        <authorList>
            <person name="Margot Z."/>
            <person name="Christophe K."/>
            <person name="Cabau C."/>
            <person name="Louis A."/>
            <person name="Berthelot C."/>
            <person name="Parey E."/>
            <person name="Roest Crollius H."/>
            <person name="Montfort J."/>
            <person name="Robinson-Rechavi M."/>
            <person name="Bucao C."/>
            <person name="Bouchez O."/>
            <person name="Gislard M."/>
            <person name="Lluch J."/>
            <person name="Milhes M."/>
            <person name="Lampietro C."/>
            <person name="Lopez Roques C."/>
            <person name="Donnadieu C."/>
            <person name="Braasch I."/>
            <person name="Desvignes T."/>
            <person name="Postlethwait J."/>
            <person name="Bobe J."/>
            <person name="Guiguen Y."/>
        </authorList>
    </citation>
    <scope>NUCLEOTIDE SEQUENCE [LARGE SCALE GENOMIC DNA]</scope>
    <source>
        <strain evidence="6">M-15738</strain>
        <tissue evidence="6">Blood</tissue>
    </source>
</reference>
<comment type="caution">
    <text evidence="6">The sequence shown here is derived from an EMBL/GenBank/DDBJ whole genome shotgun (WGS) entry which is preliminary data.</text>
</comment>
<dbReference type="InterPro" id="IPR036179">
    <property type="entry name" value="Ig-like_dom_sf"/>
</dbReference>
<dbReference type="SMART" id="SM00409">
    <property type="entry name" value="IG"/>
    <property type="match status" value="2"/>
</dbReference>
<dbReference type="InterPro" id="IPR007110">
    <property type="entry name" value="Ig-like_dom"/>
</dbReference>
<feature type="domain" description="Ig-like" evidence="5">
    <location>
        <begin position="198"/>
        <end position="279"/>
    </location>
</feature>
<dbReference type="EMBL" id="JADWDJ010000001">
    <property type="protein sequence ID" value="KAG5286046.1"/>
    <property type="molecule type" value="Genomic_DNA"/>
</dbReference>
<feature type="transmembrane region" description="Helical" evidence="4">
    <location>
        <begin position="331"/>
        <end position="350"/>
    </location>
</feature>
<accession>A0AAV6HKH6</accession>
<dbReference type="Proteomes" id="UP000823561">
    <property type="component" value="Chromosome 1"/>
</dbReference>
<comment type="subcellular location">
    <subcellularLocation>
        <location evidence="1">Membrane</location>
    </subcellularLocation>
</comment>
<dbReference type="AlphaFoldDB" id="A0AAV6HKH6"/>
<evidence type="ECO:0000256" key="4">
    <source>
        <dbReference type="SAM" id="Phobius"/>
    </source>
</evidence>
<evidence type="ECO:0000256" key="3">
    <source>
        <dbReference type="ARBA" id="ARBA00023136"/>
    </source>
</evidence>
<dbReference type="InterPro" id="IPR013783">
    <property type="entry name" value="Ig-like_fold"/>
</dbReference>
<dbReference type="SUPFAM" id="SSF48726">
    <property type="entry name" value="Immunoglobulin"/>
    <property type="match status" value="2"/>
</dbReference>
<organism evidence="6 7">
    <name type="scientific">Alosa alosa</name>
    <name type="common">allis shad</name>
    <dbReference type="NCBI Taxonomy" id="278164"/>
    <lineage>
        <taxon>Eukaryota</taxon>
        <taxon>Metazoa</taxon>
        <taxon>Chordata</taxon>
        <taxon>Craniata</taxon>
        <taxon>Vertebrata</taxon>
        <taxon>Euteleostomi</taxon>
        <taxon>Actinopterygii</taxon>
        <taxon>Neopterygii</taxon>
        <taxon>Teleostei</taxon>
        <taxon>Clupei</taxon>
        <taxon>Clupeiformes</taxon>
        <taxon>Clupeoidei</taxon>
        <taxon>Clupeidae</taxon>
        <taxon>Alosa</taxon>
    </lineage>
</organism>
<evidence type="ECO:0000256" key="1">
    <source>
        <dbReference type="ARBA" id="ARBA00004370"/>
    </source>
</evidence>
<dbReference type="PANTHER" id="PTHR11860">
    <property type="entry name" value="POLYMERIC-IMMUNOGLOBULIN RECEPTOR"/>
    <property type="match status" value="1"/>
</dbReference>
<dbReference type="Gene3D" id="2.60.40.10">
    <property type="entry name" value="Immunoglobulins"/>
    <property type="match status" value="2"/>
</dbReference>
<proteinExistence type="predicted"/>
<evidence type="ECO:0000313" key="7">
    <source>
        <dbReference type="Proteomes" id="UP000823561"/>
    </source>
</evidence>
<dbReference type="CDD" id="cd05716">
    <property type="entry name" value="IgV_pIgR_like"/>
    <property type="match status" value="2"/>
</dbReference>
<evidence type="ECO:0000313" key="6">
    <source>
        <dbReference type="EMBL" id="KAG5286046.1"/>
    </source>
</evidence>
<evidence type="ECO:0000259" key="5">
    <source>
        <dbReference type="PROSITE" id="PS50835"/>
    </source>
</evidence>
<keyword evidence="2 4" id="KW-0812">Transmembrane</keyword>
<dbReference type="GO" id="GO:0004888">
    <property type="term" value="F:transmembrane signaling receptor activity"/>
    <property type="evidence" value="ECO:0007669"/>
    <property type="project" value="TreeGrafter"/>
</dbReference>
<keyword evidence="4" id="KW-1133">Transmembrane helix</keyword>
<dbReference type="InterPro" id="IPR013106">
    <property type="entry name" value="Ig_V-set"/>
</dbReference>
<keyword evidence="7" id="KW-1185">Reference proteome</keyword>
<sequence length="409" mass="45738">MALKGLQASSTSGGHIWSRELGEMKANVKDVLVLRAAKDLGNPLFGMCVLGKENMMPLLFSCLFVLLQLSGNLALVVTPGDVAVLEGRSVTVPCHYDPQYIHHVKYWCQGRMKDFCTTLARSHETGDAPTAENRVSIFDDPTQLVFTVTMMDLTEGDSGWYWCGVEVRGMWHADDAAALHISVVHGMSVLNSRVHGEEGDSIDVRCQYSLRHRESEKRWCRSGDWGSCVKTDSNGTFQNEAVEIQDDQWETFTVTLKNAQRRDTGWYWCASGEQQVAVHVNVTPRATTTPSLVTDLTTLVTDVMESSDPTTCTEAVAPPARGFVQQPHNAWMPPLVICLALLLLLMGILATQKLWRYYKRSRAAKELEELESRLTVCPVREADWKNTTIVFLNTSTQQLQVLGKDKHNF</sequence>
<evidence type="ECO:0000256" key="2">
    <source>
        <dbReference type="ARBA" id="ARBA00022692"/>
    </source>
</evidence>
<keyword evidence="3 4" id="KW-0472">Membrane</keyword>
<dbReference type="InterPro" id="IPR050671">
    <property type="entry name" value="CD300_family_receptors"/>
</dbReference>